<keyword evidence="6" id="KW-0235">DNA replication</keyword>
<feature type="region of interest" description="Disordered" evidence="9">
    <location>
        <begin position="1"/>
        <end position="37"/>
    </location>
</feature>
<evidence type="ECO:0000256" key="4">
    <source>
        <dbReference type="ARBA" id="ARBA00022679"/>
    </source>
</evidence>
<evidence type="ECO:0000256" key="7">
    <source>
        <dbReference type="ARBA" id="ARBA00022932"/>
    </source>
</evidence>
<dbReference type="Proteomes" id="UP000828511">
    <property type="component" value="Segment"/>
</dbReference>
<dbReference type="GO" id="GO:0003887">
    <property type="term" value="F:DNA-directed DNA polymerase activity"/>
    <property type="evidence" value="ECO:0007669"/>
    <property type="project" value="UniProtKB-KW"/>
</dbReference>
<proteinExistence type="inferred from homology"/>
<keyword evidence="8" id="KW-0238">DNA-binding</keyword>
<dbReference type="GO" id="GO:0003677">
    <property type="term" value="F:DNA binding"/>
    <property type="evidence" value="ECO:0007669"/>
    <property type="project" value="UniProtKB-KW"/>
</dbReference>
<evidence type="ECO:0000256" key="1">
    <source>
        <dbReference type="ARBA" id="ARBA00004496"/>
    </source>
</evidence>
<evidence type="ECO:0000256" key="9">
    <source>
        <dbReference type="SAM" id="MobiDB-lite"/>
    </source>
</evidence>
<evidence type="ECO:0000313" key="10">
    <source>
        <dbReference type="EMBL" id="QYW00773.1"/>
    </source>
</evidence>
<name>A0AAE8BIH7_9CAUD</name>
<comment type="subcellular location">
    <subcellularLocation>
        <location evidence="1">Cytoplasm</location>
    </subcellularLocation>
</comment>
<feature type="compositionally biased region" description="Basic residues" evidence="9">
    <location>
        <begin position="26"/>
        <end position="37"/>
    </location>
</feature>
<keyword evidence="7" id="KW-0239">DNA-directed DNA polymerase</keyword>
<protein>
    <submittedName>
        <fullName evidence="10">DNA polymerase III sliding clamp</fullName>
    </submittedName>
</protein>
<dbReference type="InterPro" id="IPR046938">
    <property type="entry name" value="DNA_clamp_sf"/>
</dbReference>
<dbReference type="SUPFAM" id="SSF55979">
    <property type="entry name" value="DNA clamp"/>
    <property type="match status" value="1"/>
</dbReference>
<organism evidence="10 11">
    <name type="scientific">Gordonia phage Sahara</name>
    <dbReference type="NCBI Taxonomy" id="2859488"/>
    <lineage>
        <taxon>Viruses</taxon>
        <taxon>Duplodnaviria</taxon>
        <taxon>Heunggongvirae</taxon>
        <taxon>Uroviricota</taxon>
        <taxon>Caudoviricetes</taxon>
        <taxon>Attisvirus</taxon>
        <taxon>Attisvirus sahara</taxon>
    </lineage>
</organism>
<keyword evidence="5" id="KW-0548">Nucleotidyltransferase</keyword>
<dbReference type="EMBL" id="MZ171371">
    <property type="protein sequence ID" value="QYW00773.1"/>
    <property type="molecule type" value="Genomic_DNA"/>
</dbReference>
<evidence type="ECO:0000256" key="6">
    <source>
        <dbReference type="ARBA" id="ARBA00022705"/>
    </source>
</evidence>
<keyword evidence="11" id="KW-1185">Reference proteome</keyword>
<accession>A0AAE8BIH7</accession>
<evidence type="ECO:0000256" key="2">
    <source>
        <dbReference type="ARBA" id="ARBA00010752"/>
    </source>
</evidence>
<dbReference type="GeneID" id="77929598"/>
<dbReference type="InterPro" id="IPR001001">
    <property type="entry name" value="DNA_polIII_beta"/>
</dbReference>
<dbReference type="KEGG" id="vg:77929598"/>
<keyword evidence="3" id="KW-0963">Cytoplasm</keyword>
<evidence type="ECO:0000313" key="11">
    <source>
        <dbReference type="Proteomes" id="UP000828511"/>
    </source>
</evidence>
<keyword evidence="4" id="KW-0808">Transferase</keyword>
<dbReference type="PANTHER" id="PTHR30478">
    <property type="entry name" value="DNA POLYMERASE III SUBUNIT BETA"/>
    <property type="match status" value="1"/>
</dbReference>
<dbReference type="Gene3D" id="3.10.150.10">
    <property type="entry name" value="DNA Polymerase III, subunit A, domain 2"/>
    <property type="match status" value="1"/>
</dbReference>
<evidence type="ECO:0000256" key="3">
    <source>
        <dbReference type="ARBA" id="ARBA00022490"/>
    </source>
</evidence>
<dbReference type="GO" id="GO:0006271">
    <property type="term" value="P:DNA strand elongation involved in DNA replication"/>
    <property type="evidence" value="ECO:0007669"/>
    <property type="project" value="TreeGrafter"/>
</dbReference>
<gene>
    <name evidence="10" type="primary">46</name>
    <name evidence="10" type="ORF">SEA_SAHARA_46</name>
</gene>
<dbReference type="PANTHER" id="PTHR30478:SF0">
    <property type="entry name" value="BETA SLIDING CLAMP"/>
    <property type="match status" value="1"/>
</dbReference>
<dbReference type="GO" id="GO:0009360">
    <property type="term" value="C:DNA polymerase III complex"/>
    <property type="evidence" value="ECO:0007669"/>
    <property type="project" value="InterPro"/>
</dbReference>
<evidence type="ECO:0000256" key="8">
    <source>
        <dbReference type="ARBA" id="ARBA00023125"/>
    </source>
</evidence>
<dbReference type="RefSeq" id="YP_010653763.1">
    <property type="nucleotide sequence ID" value="NC_070802.1"/>
</dbReference>
<sequence length="256" mass="27816">MRTHRAGQKRLEISVRKSTTATPRKSPAKRAPRRAAAKKSVDTIAVASTELERAIARVKAFACTDESLPAINAVALQLRNRILTLVATDRFTLGANIIHPVFLEDDMSLPDDFEVVIRLVELPILLGALKRCNSKALNRVELQIADGQVIVDGVRIGDASLSGKYPKWRQIIENAEREATAAPEFGEVAMNPAYLRRFAAIKPRPVMRVSTPSKPVIATSDDFVGVLMPVRMTGSRADVLSQLGISVAQDKTAGAA</sequence>
<reference evidence="10 11" key="1">
    <citation type="submission" date="2021-05" db="EMBL/GenBank/DDBJ databases">
        <authorList>
            <person name="Bagwell C."/>
            <person name="Beedle A."/>
            <person name="Blaisdell S."/>
            <person name="Block C."/>
            <person name="Gerald A."/>
            <person name="Gray C."/>
            <person name="Koyama J."/>
            <person name="Lamp J."/>
            <person name="Luna N."/>
            <person name="Orndorff L."/>
            <person name="Puzon N."/>
            <person name="Rednoske V."/>
            <person name="Sachdev A."/>
            <person name="Slattery C."/>
            <person name="Soto C."/>
            <person name="Southam K."/>
            <person name="Spino T."/>
            <person name="Vengrovski G."/>
            <person name="Workman H."/>
            <person name="Garay G."/>
            <person name="Gogue-Garcia S."/>
            <person name="Kaino A."/>
            <person name="Keller A."/>
            <person name="Larson N."/>
            <person name="Malasarte N."/>
            <person name="Mcnees T."/>
            <person name="Mumford T."/>
            <person name="Munoz L."/>
            <person name="Orr C."/>
            <person name="Quinby H."/>
            <person name="Ragsdale M."/>
            <person name="Rodriguez Y."/>
            <person name="Senk M."/>
            <person name="Shuravloff H."/>
            <person name="Walker A."/>
            <person name="Whybark B."/>
            <person name="Stark B."/>
            <person name="Hinz J.M."/>
            <person name="Davis W.B."/>
            <person name="Riley H.L."/>
            <person name="Zack K.M."/>
            <person name="Garlena R.A."/>
            <person name="Russell D.A."/>
            <person name="Jacobs-Sera D."/>
            <person name="Hatfull G.F."/>
        </authorList>
    </citation>
    <scope>NUCLEOTIDE SEQUENCE [LARGE SCALE GENOMIC DNA]</scope>
</reference>
<comment type="similarity">
    <text evidence="2">Belongs to the beta sliding clamp family.</text>
</comment>
<evidence type="ECO:0000256" key="5">
    <source>
        <dbReference type="ARBA" id="ARBA00022695"/>
    </source>
</evidence>